<dbReference type="AlphaFoldDB" id="A0A6H1Z9U2"/>
<organism evidence="1">
    <name type="scientific">viral metagenome</name>
    <dbReference type="NCBI Taxonomy" id="1070528"/>
    <lineage>
        <taxon>unclassified sequences</taxon>
        <taxon>metagenomes</taxon>
        <taxon>organismal metagenomes</taxon>
    </lineage>
</organism>
<proteinExistence type="predicted"/>
<reference evidence="1" key="1">
    <citation type="submission" date="2020-03" db="EMBL/GenBank/DDBJ databases">
        <title>The deep terrestrial virosphere.</title>
        <authorList>
            <person name="Holmfeldt K."/>
            <person name="Nilsson E."/>
            <person name="Simone D."/>
            <person name="Lopez-Fernandez M."/>
            <person name="Wu X."/>
            <person name="de Brujin I."/>
            <person name="Lundin D."/>
            <person name="Andersson A."/>
            <person name="Bertilsson S."/>
            <person name="Dopson M."/>
        </authorList>
    </citation>
    <scope>NUCLEOTIDE SEQUENCE</scope>
    <source>
        <strain evidence="1">TM448A00093</strain>
    </source>
</reference>
<evidence type="ECO:0000313" key="1">
    <source>
        <dbReference type="EMBL" id="QJA44324.1"/>
    </source>
</evidence>
<protein>
    <submittedName>
        <fullName evidence="1">Uncharacterized protein</fullName>
    </submittedName>
</protein>
<dbReference type="EMBL" id="MT143975">
    <property type="protein sequence ID" value="QJA44324.1"/>
    <property type="molecule type" value="Genomic_DNA"/>
</dbReference>
<accession>A0A6H1Z9U2</accession>
<name>A0A6H1Z9U2_9ZZZZ</name>
<sequence length="51" mass="5890">MKIIVDKQTVIKAVCELLRIKYEEISLVTKNGVPKIVPIAEIVFDFKEEEE</sequence>
<gene>
    <name evidence="1" type="ORF">TM448A00093_0054</name>
</gene>